<evidence type="ECO:0000313" key="2">
    <source>
        <dbReference type="Proteomes" id="UP001408594"/>
    </source>
</evidence>
<keyword evidence="2" id="KW-1185">Reference proteome</keyword>
<proteinExistence type="predicted"/>
<dbReference type="EMBL" id="BAABRT010000026">
    <property type="protein sequence ID" value="GAA5526094.1"/>
    <property type="molecule type" value="Genomic_DNA"/>
</dbReference>
<gene>
    <name evidence="1" type="ORF">Maes01_02688</name>
</gene>
<dbReference type="RefSeq" id="WP_345552281.1">
    <property type="nucleotide sequence ID" value="NZ_BAABRT010000026.1"/>
</dbReference>
<reference evidence="1 2" key="1">
    <citation type="submission" date="2024-02" db="EMBL/GenBank/DDBJ databases">
        <title>Microbulbifer aestuariivivens NBRC 112533.</title>
        <authorList>
            <person name="Ichikawa N."/>
            <person name="Katano-Makiyama Y."/>
            <person name="Hidaka K."/>
        </authorList>
    </citation>
    <scope>NUCLEOTIDE SEQUENCE [LARGE SCALE GENOMIC DNA]</scope>
    <source>
        <strain evidence="1 2">NBRC 112533</strain>
    </source>
</reference>
<accession>A0ABP9WSJ7</accession>
<organism evidence="1 2">
    <name type="scientific">Microbulbifer aestuariivivens</name>
    <dbReference type="NCBI Taxonomy" id="1908308"/>
    <lineage>
        <taxon>Bacteria</taxon>
        <taxon>Pseudomonadati</taxon>
        <taxon>Pseudomonadota</taxon>
        <taxon>Gammaproteobacteria</taxon>
        <taxon>Cellvibrionales</taxon>
        <taxon>Microbulbiferaceae</taxon>
        <taxon>Microbulbifer</taxon>
    </lineage>
</organism>
<evidence type="ECO:0000313" key="1">
    <source>
        <dbReference type="EMBL" id="GAA5526094.1"/>
    </source>
</evidence>
<dbReference type="Proteomes" id="UP001408594">
    <property type="component" value="Unassembled WGS sequence"/>
</dbReference>
<sequence length="140" mass="16216">MSYDLMVFEPSVAPRQRKAFMEWFAEQTRWAEGHSYRDHAVSSEALQAWFKEMIAYFPPMNGPLASGDVDNERVTDHCVGKSVIYSAFSWSVAEEAFPVMRELAIKHRVGFFDVSAEDGEILFPDEENGKDKARSWWKIW</sequence>
<protein>
    <submittedName>
        <fullName evidence="1">Uncharacterized protein</fullName>
    </submittedName>
</protein>
<comment type="caution">
    <text evidence="1">The sequence shown here is derived from an EMBL/GenBank/DDBJ whole genome shotgun (WGS) entry which is preliminary data.</text>
</comment>
<name>A0ABP9WSJ7_9GAMM</name>